<comment type="subcellular location">
    <subcellularLocation>
        <location evidence="1">Cell membrane</location>
        <topology evidence="1">Multi-pass membrane protein</topology>
    </subcellularLocation>
</comment>
<dbReference type="GO" id="GO:0005886">
    <property type="term" value="C:plasma membrane"/>
    <property type="evidence" value="ECO:0007669"/>
    <property type="project" value="UniProtKB-SubCell"/>
</dbReference>
<protein>
    <recommendedName>
        <fullName evidence="8">DUF202 domain-containing protein</fullName>
    </recommendedName>
</protein>
<keyword evidence="10" id="KW-1185">Reference proteome</keyword>
<evidence type="ECO:0000256" key="1">
    <source>
        <dbReference type="ARBA" id="ARBA00004651"/>
    </source>
</evidence>
<dbReference type="InterPro" id="IPR052053">
    <property type="entry name" value="IM_YidH-like"/>
</dbReference>
<dbReference type="InterPro" id="IPR003807">
    <property type="entry name" value="DUF202"/>
</dbReference>
<evidence type="ECO:0000256" key="7">
    <source>
        <dbReference type="SAM" id="Phobius"/>
    </source>
</evidence>
<feature type="compositionally biased region" description="Polar residues" evidence="6">
    <location>
        <begin position="101"/>
        <end position="123"/>
    </location>
</feature>
<dbReference type="PANTHER" id="PTHR34187:SF2">
    <property type="entry name" value="DUF202 DOMAIN-CONTAINING PROTEIN"/>
    <property type="match status" value="1"/>
</dbReference>
<evidence type="ECO:0000259" key="8">
    <source>
        <dbReference type="Pfam" id="PF02656"/>
    </source>
</evidence>
<comment type="caution">
    <text evidence="9">The sequence shown here is derived from an EMBL/GenBank/DDBJ whole genome shotgun (WGS) entry which is preliminary data.</text>
</comment>
<organism evidence="9 10">
    <name type="scientific">Penicillium capsulatum</name>
    <dbReference type="NCBI Taxonomy" id="69766"/>
    <lineage>
        <taxon>Eukaryota</taxon>
        <taxon>Fungi</taxon>
        <taxon>Dikarya</taxon>
        <taxon>Ascomycota</taxon>
        <taxon>Pezizomycotina</taxon>
        <taxon>Eurotiomycetes</taxon>
        <taxon>Eurotiomycetidae</taxon>
        <taxon>Eurotiales</taxon>
        <taxon>Aspergillaceae</taxon>
        <taxon>Penicillium</taxon>
    </lineage>
</organism>
<feature type="domain" description="DUF202" evidence="8">
    <location>
        <begin position="156"/>
        <end position="260"/>
    </location>
</feature>
<dbReference type="PANTHER" id="PTHR34187">
    <property type="entry name" value="FGR18P"/>
    <property type="match status" value="1"/>
</dbReference>
<evidence type="ECO:0000256" key="4">
    <source>
        <dbReference type="ARBA" id="ARBA00022989"/>
    </source>
</evidence>
<evidence type="ECO:0000256" key="2">
    <source>
        <dbReference type="ARBA" id="ARBA00022475"/>
    </source>
</evidence>
<proteinExistence type="predicted"/>
<feature type="compositionally biased region" description="Polar residues" evidence="6">
    <location>
        <begin position="1"/>
        <end position="12"/>
    </location>
</feature>
<reference evidence="9" key="1">
    <citation type="submission" date="2022-11" db="EMBL/GenBank/DDBJ databases">
        <authorList>
            <person name="Petersen C."/>
        </authorList>
    </citation>
    <scope>NUCLEOTIDE SEQUENCE</scope>
    <source>
        <strain evidence="9">IBT 21917</strain>
    </source>
</reference>
<evidence type="ECO:0000256" key="3">
    <source>
        <dbReference type="ARBA" id="ARBA00022692"/>
    </source>
</evidence>
<keyword evidence="4 7" id="KW-1133">Transmembrane helix</keyword>
<keyword evidence="5 7" id="KW-0472">Membrane</keyword>
<reference evidence="9" key="2">
    <citation type="journal article" date="2023" name="IMA Fungus">
        <title>Comparative genomic study of the Penicillium genus elucidates a diverse pangenome and 15 lateral gene transfer events.</title>
        <authorList>
            <person name="Petersen C."/>
            <person name="Sorensen T."/>
            <person name="Nielsen M.R."/>
            <person name="Sondergaard T.E."/>
            <person name="Sorensen J.L."/>
            <person name="Fitzpatrick D.A."/>
            <person name="Frisvad J.C."/>
            <person name="Nielsen K.L."/>
        </authorList>
    </citation>
    <scope>NUCLEOTIDE SEQUENCE</scope>
    <source>
        <strain evidence="9">IBT 21917</strain>
    </source>
</reference>
<gene>
    <name evidence="9" type="ORF">N7492_007036</name>
</gene>
<keyword evidence="3 7" id="KW-0812">Transmembrane</keyword>
<dbReference type="AlphaFoldDB" id="A0A9W9LLA6"/>
<dbReference type="Proteomes" id="UP001146351">
    <property type="component" value="Unassembled WGS sequence"/>
</dbReference>
<evidence type="ECO:0000313" key="9">
    <source>
        <dbReference type="EMBL" id="KAJ5161644.1"/>
    </source>
</evidence>
<feature type="transmembrane region" description="Helical" evidence="7">
    <location>
        <begin position="165"/>
        <end position="186"/>
    </location>
</feature>
<feature type="compositionally biased region" description="Low complexity" evidence="6">
    <location>
        <begin position="13"/>
        <end position="53"/>
    </location>
</feature>
<accession>A0A9W9LLA6</accession>
<feature type="transmembrane region" description="Helical" evidence="7">
    <location>
        <begin position="237"/>
        <end position="254"/>
    </location>
</feature>
<sequence length="303" mass="32057">MNTFDSSATSPTGARGLGRASQAGSSSSRSPTHADSGLSSSVGSSRSHSSVSSQKKPRTQQPPQALNESTPIFNGTSASTRSYQATDAPEIPTEPSESAKDNQQNSHGDNTGVNSDFPRNQTGVPEPSIRPRWSWYGRFIDRFGALELENKGSVARDHLALERTFLAWMRTSLAFASIGIAVTQLFRLNTATATTDANSFDTTSHPAAILPPFSAPISNAASSPQDTSRLRSMGKPLGSTFIGVAILILIVGFHRYFESQYWIVRGKFPASRGSVALTAFVAAALIVAALAVILAVSPGSVEP</sequence>
<evidence type="ECO:0000256" key="5">
    <source>
        <dbReference type="ARBA" id="ARBA00023136"/>
    </source>
</evidence>
<feature type="compositionally biased region" description="Polar residues" evidence="6">
    <location>
        <begin position="59"/>
        <end position="85"/>
    </location>
</feature>
<keyword evidence="2" id="KW-1003">Cell membrane</keyword>
<dbReference type="OrthoDB" id="199599at2759"/>
<name>A0A9W9LLA6_9EURO</name>
<feature type="transmembrane region" description="Helical" evidence="7">
    <location>
        <begin position="275"/>
        <end position="296"/>
    </location>
</feature>
<dbReference type="EMBL" id="JAPQKO010000005">
    <property type="protein sequence ID" value="KAJ5161644.1"/>
    <property type="molecule type" value="Genomic_DNA"/>
</dbReference>
<dbReference type="Pfam" id="PF02656">
    <property type="entry name" value="DUF202"/>
    <property type="match status" value="1"/>
</dbReference>
<feature type="region of interest" description="Disordered" evidence="6">
    <location>
        <begin position="1"/>
        <end position="128"/>
    </location>
</feature>
<evidence type="ECO:0000313" key="10">
    <source>
        <dbReference type="Proteomes" id="UP001146351"/>
    </source>
</evidence>
<evidence type="ECO:0000256" key="6">
    <source>
        <dbReference type="SAM" id="MobiDB-lite"/>
    </source>
</evidence>